<reference evidence="2 3" key="1">
    <citation type="submission" date="2013-04" db="EMBL/GenBank/DDBJ databases">
        <title>The Genome Sequence of Parabacteroides goldsteinii DSM 19448.</title>
        <authorList>
            <consortium name="The Broad Institute Genomics Platform"/>
            <person name="Earl A."/>
            <person name="Ward D."/>
            <person name="Feldgarden M."/>
            <person name="Gevers D."/>
            <person name="Martens E."/>
            <person name="Sakamoto M."/>
            <person name="Benno Y."/>
            <person name="Song Y."/>
            <person name="Liu C."/>
            <person name="Lee J."/>
            <person name="Bolanos M."/>
            <person name="Vaisanen M.L."/>
            <person name="Finegold S.M."/>
            <person name="Walker B."/>
            <person name="Young S."/>
            <person name="Zeng Q."/>
            <person name="Gargeya S."/>
            <person name="Fitzgerald M."/>
            <person name="Haas B."/>
            <person name="Abouelleil A."/>
            <person name="Allen A.W."/>
            <person name="Alvarado L."/>
            <person name="Arachchi H.M."/>
            <person name="Berlin A.M."/>
            <person name="Chapman S.B."/>
            <person name="Gainer-Dewar J."/>
            <person name="Goldberg J."/>
            <person name="Griggs A."/>
            <person name="Gujja S."/>
            <person name="Hansen M."/>
            <person name="Howarth C."/>
            <person name="Imamovic A."/>
            <person name="Ireland A."/>
            <person name="Larimer J."/>
            <person name="McCowan C."/>
            <person name="Murphy C."/>
            <person name="Pearson M."/>
            <person name="Poon T.W."/>
            <person name="Priest M."/>
            <person name="Roberts A."/>
            <person name="Saif S."/>
            <person name="Shea T."/>
            <person name="Sisk P."/>
            <person name="Sykes S."/>
            <person name="Wortman J."/>
            <person name="Nusbaum C."/>
            <person name="Birren B."/>
        </authorList>
    </citation>
    <scope>NUCLEOTIDE SEQUENCE [LARGE SCALE GENOMIC DNA]</scope>
    <source>
        <strain evidence="2 3">DSM 19448</strain>
    </source>
</reference>
<comment type="caution">
    <text evidence="2">The sequence shown here is derived from an EMBL/GenBank/DDBJ whole genome shotgun (WGS) entry which is preliminary data.</text>
</comment>
<evidence type="ECO:0000256" key="1">
    <source>
        <dbReference type="SAM" id="Phobius"/>
    </source>
</evidence>
<dbReference type="STRING" id="927665.HMPREF1535_04700"/>
<dbReference type="HOGENOM" id="CLU_3273960_0_0_10"/>
<dbReference type="AlphaFoldDB" id="A0A0F5IPL5"/>
<proteinExistence type="predicted"/>
<keyword evidence="1" id="KW-0812">Transmembrane</keyword>
<dbReference type="EMBL" id="AQHV01000026">
    <property type="protein sequence ID" value="KKB47290.1"/>
    <property type="molecule type" value="Genomic_DNA"/>
</dbReference>
<keyword evidence="1" id="KW-0472">Membrane</keyword>
<organism evidence="2 3">
    <name type="scientific">Parabacteroides goldsteinii DSM 19448 = WAL 12034</name>
    <dbReference type="NCBI Taxonomy" id="927665"/>
    <lineage>
        <taxon>Bacteria</taxon>
        <taxon>Pseudomonadati</taxon>
        <taxon>Bacteroidota</taxon>
        <taxon>Bacteroidia</taxon>
        <taxon>Bacteroidales</taxon>
        <taxon>Tannerellaceae</taxon>
        <taxon>Parabacteroides</taxon>
    </lineage>
</organism>
<dbReference type="Proteomes" id="UP000033047">
    <property type="component" value="Unassembled WGS sequence"/>
</dbReference>
<protein>
    <submittedName>
        <fullName evidence="2">Uncharacterized protein</fullName>
    </submittedName>
</protein>
<gene>
    <name evidence="2" type="ORF">HMPREF1535_04700</name>
</gene>
<dbReference type="PATRIC" id="fig|927665.4.peg.4820"/>
<sequence length="41" mass="4685">MNPPRGFIHWMNVFLKVGSLYGEGSFLTITFTMWVGSFPAF</sequence>
<accession>A0A0F5IPL5</accession>
<evidence type="ECO:0000313" key="2">
    <source>
        <dbReference type="EMBL" id="KKB47290.1"/>
    </source>
</evidence>
<name>A0A0F5IPL5_9BACT</name>
<keyword evidence="1" id="KW-1133">Transmembrane helix</keyword>
<feature type="transmembrane region" description="Helical" evidence="1">
    <location>
        <begin position="20"/>
        <end position="40"/>
    </location>
</feature>
<evidence type="ECO:0000313" key="3">
    <source>
        <dbReference type="Proteomes" id="UP000033047"/>
    </source>
</evidence>